<keyword evidence="3" id="KW-0223">Dioxygenase</keyword>
<evidence type="ECO:0000256" key="5">
    <source>
        <dbReference type="ARBA" id="ARBA00023004"/>
    </source>
</evidence>
<dbReference type="InterPro" id="IPR051178">
    <property type="entry name" value="TfdA_dioxygenase"/>
</dbReference>
<evidence type="ECO:0000256" key="3">
    <source>
        <dbReference type="ARBA" id="ARBA00022964"/>
    </source>
</evidence>
<reference evidence="7" key="1">
    <citation type="submission" date="2018-05" db="EMBL/GenBank/DDBJ databases">
        <authorList>
            <person name="Lanie J.A."/>
            <person name="Ng W.-L."/>
            <person name="Kazmierczak K.M."/>
            <person name="Andrzejewski T.M."/>
            <person name="Davidsen T.M."/>
            <person name="Wayne K.J."/>
            <person name="Tettelin H."/>
            <person name="Glass J.I."/>
            <person name="Rusch D."/>
            <person name="Podicherti R."/>
            <person name="Tsui H.-C.T."/>
            <person name="Winkler M.E."/>
        </authorList>
    </citation>
    <scope>NUCLEOTIDE SEQUENCE</scope>
</reference>
<dbReference type="GO" id="GO:0051213">
    <property type="term" value="F:dioxygenase activity"/>
    <property type="evidence" value="ECO:0007669"/>
    <property type="project" value="UniProtKB-KW"/>
</dbReference>
<gene>
    <name evidence="7" type="ORF">METZ01_LOCUS177647</name>
</gene>
<comment type="similarity">
    <text evidence="1">Belongs to the TfdA dioxygenase family.</text>
</comment>
<keyword evidence="2" id="KW-0479">Metal-binding</keyword>
<dbReference type="GO" id="GO:0046872">
    <property type="term" value="F:metal ion binding"/>
    <property type="evidence" value="ECO:0007669"/>
    <property type="project" value="UniProtKB-KW"/>
</dbReference>
<dbReference type="InterPro" id="IPR042098">
    <property type="entry name" value="TauD-like_sf"/>
</dbReference>
<dbReference type="PANTHER" id="PTHR43779">
    <property type="entry name" value="DIOXYGENASE RV0097-RELATED"/>
    <property type="match status" value="1"/>
</dbReference>
<evidence type="ECO:0000256" key="2">
    <source>
        <dbReference type="ARBA" id="ARBA00022723"/>
    </source>
</evidence>
<dbReference type="SUPFAM" id="SSF51197">
    <property type="entry name" value="Clavaminate synthase-like"/>
    <property type="match status" value="1"/>
</dbReference>
<organism evidence="7">
    <name type="scientific">marine metagenome</name>
    <dbReference type="NCBI Taxonomy" id="408172"/>
    <lineage>
        <taxon>unclassified sequences</taxon>
        <taxon>metagenomes</taxon>
        <taxon>ecological metagenomes</taxon>
    </lineage>
</organism>
<keyword evidence="5" id="KW-0408">Iron</keyword>
<sequence length="345" mass="38733">MIEGAVMNHKTEERQLENRLHNLFGSSAHCEYPLAPCGTAVRFTGIDLCRPLHKEQAAFLLDALSLFRIVCIAGQDLNRFSLAHFERFANHWGAPIPHPNNFMRDGKPAQQDGDSDGPIEGIPYQKRQVAAVDRTFPKRLRCLSHESPTVLVVSNFGGEVGERKSRVSTGGSWHTDIEYEPLPIYVSMFLAHVSPVSRDASGGTWVSVPEAETSHPYYDGADDELMRLRLRLPLNGETAFTDTAAAFAALTPGEQEMLEQVQLRRRLNTGDEGWLAPLVRTNPRSGHRSFHSPIWASRPNVRPAVEVDGMTLDESRVFLDGLEKHVLRPQFRYDHRHVPGDVTIW</sequence>
<name>A0A382CHD6_9ZZZZ</name>
<dbReference type="Gene3D" id="3.60.130.10">
    <property type="entry name" value="Clavaminate synthase-like"/>
    <property type="match status" value="1"/>
</dbReference>
<evidence type="ECO:0000256" key="4">
    <source>
        <dbReference type="ARBA" id="ARBA00023002"/>
    </source>
</evidence>
<protein>
    <recommendedName>
        <fullName evidence="6">TauD/TfdA-like domain-containing protein</fullName>
    </recommendedName>
</protein>
<dbReference type="AlphaFoldDB" id="A0A382CHD6"/>
<feature type="domain" description="TauD/TfdA-like" evidence="6">
    <location>
        <begin position="33"/>
        <end position="345"/>
    </location>
</feature>
<dbReference type="PANTHER" id="PTHR43779:SF3">
    <property type="entry name" value="(3R)-3-[(CARBOXYMETHYL)AMINO]FATTY ACID OXYGENASE_DECARBOXYLASE"/>
    <property type="match status" value="1"/>
</dbReference>
<evidence type="ECO:0000259" key="6">
    <source>
        <dbReference type="Pfam" id="PF02668"/>
    </source>
</evidence>
<evidence type="ECO:0000313" key="7">
    <source>
        <dbReference type="EMBL" id="SVB24793.1"/>
    </source>
</evidence>
<keyword evidence="4" id="KW-0560">Oxidoreductase</keyword>
<dbReference type="EMBL" id="UINC01034247">
    <property type="protein sequence ID" value="SVB24793.1"/>
    <property type="molecule type" value="Genomic_DNA"/>
</dbReference>
<dbReference type="InterPro" id="IPR003819">
    <property type="entry name" value="TauD/TfdA-like"/>
</dbReference>
<proteinExistence type="inferred from homology"/>
<dbReference type="Pfam" id="PF02668">
    <property type="entry name" value="TauD"/>
    <property type="match status" value="1"/>
</dbReference>
<feature type="non-terminal residue" evidence="7">
    <location>
        <position position="345"/>
    </location>
</feature>
<accession>A0A382CHD6</accession>
<evidence type="ECO:0000256" key="1">
    <source>
        <dbReference type="ARBA" id="ARBA00005896"/>
    </source>
</evidence>